<protein>
    <submittedName>
        <fullName evidence="1">Uncharacterized protein</fullName>
    </submittedName>
</protein>
<reference evidence="1" key="1">
    <citation type="submission" date="2014-12" db="EMBL/GenBank/DDBJ databases">
        <title>Insight into the proteome of Arion vulgaris.</title>
        <authorList>
            <person name="Aradska J."/>
            <person name="Bulat T."/>
            <person name="Smidak R."/>
            <person name="Sarate P."/>
            <person name="Gangsoo J."/>
            <person name="Sialana F."/>
            <person name="Bilban M."/>
            <person name="Lubec G."/>
        </authorList>
    </citation>
    <scope>NUCLEOTIDE SEQUENCE</scope>
    <source>
        <tissue evidence="1">Skin</tissue>
    </source>
</reference>
<proteinExistence type="predicted"/>
<gene>
    <name evidence="1" type="primary">ORF35989</name>
</gene>
<organism evidence="1">
    <name type="scientific">Arion vulgaris</name>
    <dbReference type="NCBI Taxonomy" id="1028688"/>
    <lineage>
        <taxon>Eukaryota</taxon>
        <taxon>Metazoa</taxon>
        <taxon>Spiralia</taxon>
        <taxon>Lophotrochozoa</taxon>
        <taxon>Mollusca</taxon>
        <taxon>Gastropoda</taxon>
        <taxon>Heterobranchia</taxon>
        <taxon>Euthyneura</taxon>
        <taxon>Panpulmonata</taxon>
        <taxon>Eupulmonata</taxon>
        <taxon>Stylommatophora</taxon>
        <taxon>Helicina</taxon>
        <taxon>Arionoidea</taxon>
        <taxon>Arionidae</taxon>
        <taxon>Arion</taxon>
    </lineage>
</organism>
<sequence>MRYQKYNTNCQPGPGPVTIWLSTLEQSNIAWKLASMIHAALNKNQTKQLDFNNQSLND</sequence>
<evidence type="ECO:0000313" key="1">
    <source>
        <dbReference type="EMBL" id="CEK59336.1"/>
    </source>
</evidence>
<dbReference type="AlphaFoldDB" id="A0A0B6YU64"/>
<dbReference type="EMBL" id="HACG01012471">
    <property type="protein sequence ID" value="CEK59336.1"/>
    <property type="molecule type" value="Transcribed_RNA"/>
</dbReference>
<name>A0A0B6YU64_9EUPU</name>
<accession>A0A0B6YU64</accession>